<feature type="compositionally biased region" description="Low complexity" evidence="5">
    <location>
        <begin position="55"/>
        <end position="85"/>
    </location>
</feature>
<feature type="compositionally biased region" description="Polar residues" evidence="5">
    <location>
        <begin position="44"/>
        <end position="54"/>
    </location>
</feature>
<keyword evidence="3" id="KW-0418">Kinase</keyword>
<dbReference type="eggNOG" id="KOG3153">
    <property type="taxonomic scope" value="Eukaryota"/>
</dbReference>
<evidence type="ECO:0000259" key="6">
    <source>
        <dbReference type="SMART" id="SM00983"/>
    </source>
</evidence>
<evidence type="ECO:0000256" key="4">
    <source>
        <dbReference type="ARBA" id="ARBA00022840"/>
    </source>
</evidence>
<dbReference type="PANTHER" id="PTHR13622:SF8">
    <property type="entry name" value="THIAMIN PYROPHOSPHOKINASE 1"/>
    <property type="match status" value="1"/>
</dbReference>
<dbReference type="Gene3D" id="3.40.50.10240">
    <property type="entry name" value="Thiamin pyrophosphokinase, catalytic domain"/>
    <property type="match status" value="1"/>
</dbReference>
<dbReference type="Gene3D" id="2.60.120.320">
    <property type="entry name" value="Thiamin pyrophosphokinase, thiamin-binding domain"/>
    <property type="match status" value="1"/>
</dbReference>
<proteinExistence type="predicted"/>
<accession>F0ZLP4</accession>
<dbReference type="OMA" id="TDMCKAL"/>
<dbReference type="InterPro" id="IPR007373">
    <property type="entry name" value="Thiamin_PyroPKinase_B1-bd"/>
</dbReference>
<dbReference type="STRING" id="5786.F0ZLP4"/>
<dbReference type="GO" id="GO:0004788">
    <property type="term" value="F:thiamine diphosphokinase activity"/>
    <property type="evidence" value="ECO:0000318"/>
    <property type="project" value="GO_Central"/>
</dbReference>
<evidence type="ECO:0000256" key="1">
    <source>
        <dbReference type="ARBA" id="ARBA00022679"/>
    </source>
</evidence>
<dbReference type="GO" id="GO:0016301">
    <property type="term" value="F:kinase activity"/>
    <property type="evidence" value="ECO:0007669"/>
    <property type="project" value="UniProtKB-KW"/>
</dbReference>
<dbReference type="CDD" id="cd07995">
    <property type="entry name" value="TPK"/>
    <property type="match status" value="1"/>
</dbReference>
<dbReference type="GO" id="GO:0009229">
    <property type="term" value="P:thiamine diphosphate biosynthetic process"/>
    <property type="evidence" value="ECO:0000318"/>
    <property type="project" value="GO_Central"/>
</dbReference>
<dbReference type="NCBIfam" id="TIGR01378">
    <property type="entry name" value="thi_PPkinase"/>
    <property type="match status" value="1"/>
</dbReference>
<dbReference type="InterPro" id="IPR036759">
    <property type="entry name" value="TPK_catalytic_sf"/>
</dbReference>
<sequence length="321" mass="35857">MQQESTHVTPLIHDEELNKKEILNWDVYSYGGYLFQEKREVIQTSSRKQRQQPLSSSSASASSDEEVQSVSSASSTPRLKTNSSSSSLSFKRVHSYDDMCALVIANQKLNKKMVEFFWDKCSVKICADGGANRLYSLGTKLNHVNKWVPDYIKGDLDSLHEGVSDYYAKKGSSIVLDSSQDTSDLQKCFELIVDIEKNSGIKYRKIIILGGLGGSFSHEFANVNTLFDHPERKIILTSKENIAWLLNPSYKHSIDCQVETKCSLIPLASKVSEVSTTGLKWNLVNQSLNFGDLISTSNVSIDTRIVVDTSNPLLFIVDINP</sequence>
<organism evidence="7 8">
    <name type="scientific">Dictyostelium purpureum</name>
    <name type="common">Slime mold</name>
    <dbReference type="NCBI Taxonomy" id="5786"/>
    <lineage>
        <taxon>Eukaryota</taxon>
        <taxon>Amoebozoa</taxon>
        <taxon>Evosea</taxon>
        <taxon>Eumycetozoa</taxon>
        <taxon>Dictyostelia</taxon>
        <taxon>Dictyosteliales</taxon>
        <taxon>Dictyosteliaceae</taxon>
        <taxon>Dictyostelium</taxon>
    </lineage>
</organism>
<gene>
    <name evidence="7" type="ORF">DICPUDRAFT_152560</name>
</gene>
<evidence type="ECO:0000256" key="2">
    <source>
        <dbReference type="ARBA" id="ARBA00022741"/>
    </source>
</evidence>
<dbReference type="GO" id="GO:0005524">
    <property type="term" value="F:ATP binding"/>
    <property type="evidence" value="ECO:0007669"/>
    <property type="project" value="UniProtKB-KW"/>
</dbReference>
<dbReference type="AlphaFoldDB" id="F0ZLP4"/>
<dbReference type="KEGG" id="dpp:DICPUDRAFT_152560"/>
<feature type="domain" description="Thiamin pyrophosphokinase thiamin-binding" evidence="6">
    <location>
        <begin position="252"/>
        <end position="313"/>
    </location>
</feature>
<feature type="region of interest" description="Disordered" evidence="5">
    <location>
        <begin position="44"/>
        <end position="85"/>
    </location>
</feature>
<evidence type="ECO:0000256" key="3">
    <source>
        <dbReference type="ARBA" id="ARBA00022777"/>
    </source>
</evidence>
<dbReference type="Proteomes" id="UP000001064">
    <property type="component" value="Unassembled WGS sequence"/>
</dbReference>
<dbReference type="InterPro" id="IPR006282">
    <property type="entry name" value="Thi_PPkinase"/>
</dbReference>
<keyword evidence="2" id="KW-0547">Nucleotide-binding</keyword>
<dbReference type="FunCoup" id="F0ZLP4">
    <property type="interactions" value="103"/>
</dbReference>
<dbReference type="EMBL" id="GL871070">
    <property type="protein sequence ID" value="EGC35149.1"/>
    <property type="molecule type" value="Genomic_DNA"/>
</dbReference>
<keyword evidence="1" id="KW-0808">Transferase</keyword>
<reference evidence="8" key="1">
    <citation type="journal article" date="2011" name="Genome Biol.">
        <title>Comparative genomics of the social amoebae Dictyostelium discoideum and Dictyostelium purpureum.</title>
        <authorList>
            <consortium name="US DOE Joint Genome Institute (JGI-PGF)"/>
            <person name="Sucgang R."/>
            <person name="Kuo A."/>
            <person name="Tian X."/>
            <person name="Salerno W."/>
            <person name="Parikh A."/>
            <person name="Feasley C.L."/>
            <person name="Dalin E."/>
            <person name="Tu H."/>
            <person name="Huang E."/>
            <person name="Barry K."/>
            <person name="Lindquist E."/>
            <person name="Shapiro H."/>
            <person name="Bruce D."/>
            <person name="Schmutz J."/>
            <person name="Salamov A."/>
            <person name="Fey P."/>
            <person name="Gaudet P."/>
            <person name="Anjard C."/>
            <person name="Babu M.M."/>
            <person name="Basu S."/>
            <person name="Bushmanova Y."/>
            <person name="van der Wel H."/>
            <person name="Katoh-Kurasawa M."/>
            <person name="Dinh C."/>
            <person name="Coutinho P.M."/>
            <person name="Saito T."/>
            <person name="Elias M."/>
            <person name="Schaap P."/>
            <person name="Kay R.R."/>
            <person name="Henrissat B."/>
            <person name="Eichinger L."/>
            <person name="Rivero F."/>
            <person name="Putnam N.H."/>
            <person name="West C.M."/>
            <person name="Loomis W.F."/>
            <person name="Chisholm R.L."/>
            <person name="Shaulsky G."/>
            <person name="Strassmann J.E."/>
            <person name="Queller D.C."/>
            <person name="Kuspa A."/>
            <person name="Grigoriev I.V."/>
        </authorList>
    </citation>
    <scope>NUCLEOTIDE SEQUENCE [LARGE SCALE GENOMIC DNA]</scope>
    <source>
        <strain evidence="8">QSDP1</strain>
    </source>
</reference>
<dbReference type="Pfam" id="PF04265">
    <property type="entry name" value="TPK_B1_binding"/>
    <property type="match status" value="1"/>
</dbReference>
<dbReference type="SUPFAM" id="SSF63862">
    <property type="entry name" value="Thiamin pyrophosphokinase, substrate-binding domain"/>
    <property type="match status" value="1"/>
</dbReference>
<evidence type="ECO:0000256" key="5">
    <source>
        <dbReference type="SAM" id="MobiDB-lite"/>
    </source>
</evidence>
<dbReference type="InterPro" id="IPR036371">
    <property type="entry name" value="TPK_B1-bd_sf"/>
</dbReference>
<dbReference type="Pfam" id="PF04263">
    <property type="entry name" value="TPK_catalytic"/>
    <property type="match status" value="1"/>
</dbReference>
<dbReference type="RefSeq" id="XP_003288342.1">
    <property type="nucleotide sequence ID" value="XM_003288294.1"/>
</dbReference>
<name>F0ZLP4_DICPU</name>
<evidence type="ECO:0000313" key="8">
    <source>
        <dbReference type="Proteomes" id="UP000001064"/>
    </source>
</evidence>
<dbReference type="GeneID" id="10501760"/>
<dbReference type="GO" id="GO:0006772">
    <property type="term" value="P:thiamine metabolic process"/>
    <property type="evidence" value="ECO:0007669"/>
    <property type="project" value="InterPro"/>
</dbReference>
<dbReference type="GO" id="GO:0030975">
    <property type="term" value="F:thiamine binding"/>
    <property type="evidence" value="ECO:0007669"/>
    <property type="project" value="InterPro"/>
</dbReference>
<dbReference type="VEuPathDB" id="AmoebaDB:DICPUDRAFT_152560"/>
<keyword evidence="4" id="KW-0067">ATP-binding</keyword>
<dbReference type="InterPro" id="IPR007371">
    <property type="entry name" value="TPK_catalytic"/>
</dbReference>
<keyword evidence="8" id="KW-1185">Reference proteome</keyword>
<protein>
    <recommendedName>
        <fullName evidence="6">Thiamin pyrophosphokinase thiamin-binding domain-containing protein</fullName>
    </recommendedName>
</protein>
<evidence type="ECO:0000313" key="7">
    <source>
        <dbReference type="EMBL" id="EGC35149.1"/>
    </source>
</evidence>
<dbReference type="OrthoDB" id="25149at2759"/>
<dbReference type="SMART" id="SM00983">
    <property type="entry name" value="TPK_B1_binding"/>
    <property type="match status" value="1"/>
</dbReference>
<dbReference type="FunFam" id="2.60.120.320:FF:000001">
    <property type="entry name" value="Thiamine pyrophosphokinase"/>
    <property type="match status" value="1"/>
</dbReference>
<dbReference type="PANTHER" id="PTHR13622">
    <property type="entry name" value="THIAMIN PYROPHOSPHOKINASE"/>
    <property type="match status" value="1"/>
</dbReference>
<dbReference type="SUPFAM" id="SSF63999">
    <property type="entry name" value="Thiamin pyrophosphokinase, catalytic domain"/>
    <property type="match status" value="1"/>
</dbReference>
<dbReference type="InParanoid" id="F0ZLP4"/>